<evidence type="ECO:0000313" key="5">
    <source>
        <dbReference type="Proteomes" id="UP000778578"/>
    </source>
</evidence>
<dbReference type="Pfam" id="PF13828">
    <property type="entry name" value="DUF4190"/>
    <property type="match status" value="1"/>
</dbReference>
<keyword evidence="5" id="KW-1185">Reference proteome</keyword>
<feature type="transmembrane region" description="Helical" evidence="1">
    <location>
        <begin position="115"/>
        <end position="143"/>
    </location>
</feature>
<feature type="transmembrane region" description="Helical" evidence="1">
    <location>
        <begin position="70"/>
        <end position="95"/>
    </location>
</feature>
<dbReference type="PANTHER" id="PTHR40763:SF4">
    <property type="entry name" value="DUF1707 DOMAIN-CONTAINING PROTEIN"/>
    <property type="match status" value="1"/>
</dbReference>
<comment type="caution">
    <text evidence="4">The sequence shown here is derived from an EMBL/GenBank/DDBJ whole genome shotgun (WGS) entry which is preliminary data.</text>
</comment>
<reference evidence="4 5" key="1">
    <citation type="submission" date="2021-08" db="EMBL/GenBank/DDBJ databases">
        <title>WGS of actinomycetes from Thailand.</title>
        <authorList>
            <person name="Thawai C."/>
        </authorList>
    </citation>
    <scope>NUCLEOTIDE SEQUENCE [LARGE SCALE GENOMIC DNA]</scope>
    <source>
        <strain evidence="4 5">PLK6-54</strain>
    </source>
</reference>
<keyword evidence="1" id="KW-0812">Transmembrane</keyword>
<evidence type="ECO:0000313" key="4">
    <source>
        <dbReference type="EMBL" id="MBY8878061.1"/>
    </source>
</evidence>
<proteinExistence type="predicted"/>
<feature type="domain" description="DUF1707" evidence="2">
    <location>
        <begin position="1"/>
        <end position="53"/>
    </location>
</feature>
<dbReference type="PANTHER" id="PTHR40763">
    <property type="entry name" value="MEMBRANE PROTEIN-RELATED"/>
    <property type="match status" value="1"/>
</dbReference>
<accession>A0ABS7Q4H5</accession>
<evidence type="ECO:0000259" key="2">
    <source>
        <dbReference type="Pfam" id="PF08044"/>
    </source>
</evidence>
<dbReference type="EMBL" id="JAINZZ010000009">
    <property type="protein sequence ID" value="MBY8878061.1"/>
    <property type="molecule type" value="Genomic_DNA"/>
</dbReference>
<evidence type="ECO:0000256" key="1">
    <source>
        <dbReference type="SAM" id="Phobius"/>
    </source>
</evidence>
<evidence type="ECO:0000259" key="3">
    <source>
        <dbReference type="Pfam" id="PF13828"/>
    </source>
</evidence>
<keyword evidence="1" id="KW-0472">Membrane</keyword>
<keyword evidence="1" id="KW-1133">Transmembrane helix</keyword>
<gene>
    <name evidence="4" type="ORF">K7862_10510</name>
</gene>
<sequence length="147" mass="15882">MLAGDADRDRVAEVLKDAFAEGRLTQGEYEERIERLYRARTYRELDVLVSDVPRPMPFRPPVTGSSRTNAYAVASLVCGIAGTFLGLPAVPAVVLGHISRRQIRRTGEQGDGLAVAGLVLGYLVSAVMLVFLTLFVVLLVVVAQDPG</sequence>
<protein>
    <submittedName>
        <fullName evidence="4">DUF1707 and DUF4190 domain-containing protein</fullName>
    </submittedName>
</protein>
<dbReference type="InterPro" id="IPR012551">
    <property type="entry name" value="DUF1707_SHOCT-like"/>
</dbReference>
<dbReference type="InterPro" id="IPR025241">
    <property type="entry name" value="DUF4190"/>
</dbReference>
<dbReference type="RefSeq" id="WP_222962209.1">
    <property type="nucleotide sequence ID" value="NZ_JAINZZ010000009.1"/>
</dbReference>
<name>A0ABS7Q4H5_9ACTN</name>
<dbReference type="Proteomes" id="UP000778578">
    <property type="component" value="Unassembled WGS sequence"/>
</dbReference>
<dbReference type="Pfam" id="PF08044">
    <property type="entry name" value="DUF1707"/>
    <property type="match status" value="1"/>
</dbReference>
<feature type="domain" description="DUF4190" evidence="3">
    <location>
        <begin position="71"/>
        <end position="131"/>
    </location>
</feature>
<organism evidence="4 5">
    <name type="scientific">Actinacidiphila acidipaludis</name>
    <dbReference type="NCBI Taxonomy" id="2873382"/>
    <lineage>
        <taxon>Bacteria</taxon>
        <taxon>Bacillati</taxon>
        <taxon>Actinomycetota</taxon>
        <taxon>Actinomycetes</taxon>
        <taxon>Kitasatosporales</taxon>
        <taxon>Streptomycetaceae</taxon>
        <taxon>Actinacidiphila</taxon>
    </lineage>
</organism>